<feature type="domain" description="N-acetyltransferase" evidence="1">
    <location>
        <begin position="3"/>
        <end position="181"/>
    </location>
</feature>
<gene>
    <name evidence="2" type="ORF">ACFPM3_24100</name>
</gene>
<evidence type="ECO:0000259" key="1">
    <source>
        <dbReference type="PROSITE" id="PS51186"/>
    </source>
</evidence>
<dbReference type="EMBL" id="JBHSJD010000018">
    <property type="protein sequence ID" value="MFC5025215.1"/>
    <property type="molecule type" value="Genomic_DNA"/>
</dbReference>
<dbReference type="PROSITE" id="PS51186">
    <property type="entry name" value="GNAT"/>
    <property type="match status" value="1"/>
</dbReference>
<dbReference type="Pfam" id="PF00583">
    <property type="entry name" value="Acetyltransf_1"/>
    <property type="match status" value="1"/>
</dbReference>
<proteinExistence type="predicted"/>
<dbReference type="Proteomes" id="UP001595829">
    <property type="component" value="Unassembled WGS sequence"/>
</dbReference>
<keyword evidence="3" id="KW-1185">Reference proteome</keyword>
<accession>A0ABV9XIJ9</accession>
<dbReference type="InterPro" id="IPR016181">
    <property type="entry name" value="Acyl_CoA_acyltransferase"/>
</dbReference>
<dbReference type="SUPFAM" id="SSF55729">
    <property type="entry name" value="Acyl-CoA N-acyltransferases (Nat)"/>
    <property type="match status" value="1"/>
</dbReference>
<dbReference type="Gene3D" id="3.40.630.30">
    <property type="match status" value="1"/>
</dbReference>
<comment type="caution">
    <text evidence="2">The sequence shown here is derived from an EMBL/GenBank/DDBJ whole genome shotgun (WGS) entry which is preliminary data.</text>
</comment>
<evidence type="ECO:0000313" key="3">
    <source>
        <dbReference type="Proteomes" id="UP001595829"/>
    </source>
</evidence>
<dbReference type="RefSeq" id="WP_345690855.1">
    <property type="nucleotide sequence ID" value="NZ_BAABIT010000001.1"/>
</dbReference>
<evidence type="ECO:0000313" key="2">
    <source>
        <dbReference type="EMBL" id="MFC5025215.1"/>
    </source>
</evidence>
<dbReference type="InterPro" id="IPR000182">
    <property type="entry name" value="GNAT_dom"/>
</dbReference>
<protein>
    <submittedName>
        <fullName evidence="2">GNAT family N-acetyltransferase</fullName>
    </submittedName>
</protein>
<dbReference type="InterPro" id="IPR050276">
    <property type="entry name" value="MshD_Acetyltransferase"/>
</dbReference>
<dbReference type="CDD" id="cd04301">
    <property type="entry name" value="NAT_SF"/>
    <property type="match status" value="1"/>
</dbReference>
<reference evidence="3" key="1">
    <citation type="journal article" date="2019" name="Int. J. Syst. Evol. Microbiol.">
        <title>The Global Catalogue of Microorganisms (GCM) 10K type strain sequencing project: providing services to taxonomists for standard genome sequencing and annotation.</title>
        <authorList>
            <consortium name="The Broad Institute Genomics Platform"/>
            <consortium name="The Broad Institute Genome Sequencing Center for Infectious Disease"/>
            <person name="Wu L."/>
            <person name="Ma J."/>
        </authorList>
    </citation>
    <scope>NUCLEOTIDE SEQUENCE [LARGE SCALE GENOMIC DNA]</scope>
    <source>
        <strain evidence="3">CGMCC 4.1648</strain>
    </source>
</reference>
<organism evidence="2 3">
    <name type="scientific">Streptomyces coeruleoprunus</name>
    <dbReference type="NCBI Taxonomy" id="285563"/>
    <lineage>
        <taxon>Bacteria</taxon>
        <taxon>Bacillati</taxon>
        <taxon>Actinomycetota</taxon>
        <taxon>Actinomycetes</taxon>
        <taxon>Kitasatosporales</taxon>
        <taxon>Streptomycetaceae</taxon>
        <taxon>Streptomyces</taxon>
    </lineage>
</organism>
<name>A0ABV9XIJ9_9ACTN</name>
<dbReference type="PANTHER" id="PTHR43617">
    <property type="entry name" value="L-AMINO ACID N-ACETYLTRANSFERASE"/>
    <property type="match status" value="1"/>
</dbReference>
<sequence length="195" mass="21773">MTHLIRPVRAGEWREAREIRLAGLRDPVAPLAFLDTYKAAAARDDAHWQERTARAAEGRDVRQFVAVAPDGTWLGTVTVLVERRGVDVPFGEAAAVDQTHVVAVYVRPEARGSGVAQDLFRAAVEWSWALREPFVRRVRLYVHERNVRAAAAYRKAGFVPSGRTLPMEGDPEALELEYELRRRSGCAMDEDPLAG</sequence>